<proteinExistence type="predicted"/>
<dbReference type="InterPro" id="IPR029044">
    <property type="entry name" value="Nucleotide-diphossugar_trans"/>
</dbReference>
<dbReference type="InterPro" id="IPR001173">
    <property type="entry name" value="Glyco_trans_2-like"/>
</dbReference>
<evidence type="ECO:0000259" key="2">
    <source>
        <dbReference type="Pfam" id="PF00535"/>
    </source>
</evidence>
<reference evidence="3" key="1">
    <citation type="submission" date="2020-10" db="EMBL/GenBank/DDBJ databases">
        <authorList>
            <person name="Castelo-Branco R."/>
            <person name="Eusebio N."/>
            <person name="Adriana R."/>
            <person name="Vieira A."/>
            <person name="Brugerolle De Fraissinette N."/>
            <person name="Rezende De Castro R."/>
            <person name="Schneider M.P."/>
            <person name="Vasconcelos V."/>
            <person name="Leao P.N."/>
        </authorList>
    </citation>
    <scope>NUCLEOTIDE SEQUENCE</scope>
    <source>
        <strain evidence="3">LEGE 11480</strain>
    </source>
</reference>
<dbReference type="EMBL" id="JADEXQ010000042">
    <property type="protein sequence ID" value="MBE9030713.1"/>
    <property type="molecule type" value="Genomic_DNA"/>
</dbReference>
<accession>A0A928VN30</accession>
<dbReference type="PANTHER" id="PTHR43685">
    <property type="entry name" value="GLYCOSYLTRANSFERASE"/>
    <property type="match status" value="1"/>
</dbReference>
<dbReference type="Gene3D" id="3.90.550.10">
    <property type="entry name" value="Spore Coat Polysaccharide Biosynthesis Protein SpsA, Chain A"/>
    <property type="match status" value="1"/>
</dbReference>
<dbReference type="Pfam" id="PF00535">
    <property type="entry name" value="Glycos_transf_2"/>
    <property type="match status" value="1"/>
</dbReference>
<dbReference type="RefSeq" id="WP_264325543.1">
    <property type="nucleotide sequence ID" value="NZ_JADEXQ010000042.1"/>
</dbReference>
<dbReference type="CDD" id="cd00761">
    <property type="entry name" value="Glyco_tranf_GTA_type"/>
    <property type="match status" value="1"/>
</dbReference>
<dbReference type="PANTHER" id="PTHR43685:SF2">
    <property type="entry name" value="GLYCOSYLTRANSFERASE 2-LIKE DOMAIN-CONTAINING PROTEIN"/>
    <property type="match status" value="1"/>
</dbReference>
<sequence length="354" mass="39576">MSFKSAAALSLVDRLPQVSVIVPVYNAESFLAATIHSILQQTYKDFEIIAVDDGSTDRSAAILTDLAQTDSRLRVIQQPHQGVAIARNTAIAAARGTLVAPIDADDLWHPEFLAAHIHRHNQTPRITVSYCWSLDIDHQNQWSGGFQAAPIQGWVHNTMLCHYFLGNGSCSLIKRSALLAIDGYRSQFAPYSLAPPGMGQAVCEDWDLYLRLAEQYQFGVVSQFLVGYRKHPLSASQQVQRMAYWHEQLLTDRQQRLPAIRPWVFHLSDRSFRSYLKQQAQPSLPGKGPPQKFPTALPATAWGRIQCKLLISQILHQLIQTFGQNRSHCPPMPPPSSTAQSRQSDAPPSTLTRH</sequence>
<evidence type="ECO:0000313" key="4">
    <source>
        <dbReference type="Proteomes" id="UP000625316"/>
    </source>
</evidence>
<protein>
    <submittedName>
        <fullName evidence="3">Glycosyltransferase family 2 protein</fullName>
    </submittedName>
</protein>
<dbReference type="SUPFAM" id="SSF53448">
    <property type="entry name" value="Nucleotide-diphospho-sugar transferases"/>
    <property type="match status" value="1"/>
</dbReference>
<dbReference type="AlphaFoldDB" id="A0A928VN30"/>
<feature type="region of interest" description="Disordered" evidence="1">
    <location>
        <begin position="325"/>
        <end position="354"/>
    </location>
</feature>
<dbReference type="InterPro" id="IPR050834">
    <property type="entry name" value="Glycosyltransf_2"/>
</dbReference>
<name>A0A928VN30_9CYAN</name>
<gene>
    <name evidence="3" type="ORF">IQ266_13330</name>
</gene>
<dbReference type="Proteomes" id="UP000625316">
    <property type="component" value="Unassembled WGS sequence"/>
</dbReference>
<organism evidence="3 4">
    <name type="scientific">Romeriopsis navalis LEGE 11480</name>
    <dbReference type="NCBI Taxonomy" id="2777977"/>
    <lineage>
        <taxon>Bacteria</taxon>
        <taxon>Bacillati</taxon>
        <taxon>Cyanobacteriota</taxon>
        <taxon>Cyanophyceae</taxon>
        <taxon>Leptolyngbyales</taxon>
        <taxon>Leptolyngbyaceae</taxon>
        <taxon>Romeriopsis</taxon>
        <taxon>Romeriopsis navalis</taxon>
    </lineage>
</organism>
<feature type="compositionally biased region" description="Polar residues" evidence="1">
    <location>
        <begin position="337"/>
        <end position="354"/>
    </location>
</feature>
<evidence type="ECO:0000256" key="1">
    <source>
        <dbReference type="SAM" id="MobiDB-lite"/>
    </source>
</evidence>
<feature type="domain" description="Glycosyltransferase 2-like" evidence="2">
    <location>
        <begin position="19"/>
        <end position="153"/>
    </location>
</feature>
<comment type="caution">
    <text evidence="3">The sequence shown here is derived from an EMBL/GenBank/DDBJ whole genome shotgun (WGS) entry which is preliminary data.</text>
</comment>
<keyword evidence="4" id="KW-1185">Reference proteome</keyword>
<evidence type="ECO:0000313" key="3">
    <source>
        <dbReference type="EMBL" id="MBE9030713.1"/>
    </source>
</evidence>